<gene>
    <name evidence="9" type="ORF">HMPREF9134_01060</name>
</gene>
<dbReference type="AlphaFoldDB" id="L1NCA2"/>
<dbReference type="SUPFAM" id="SSF55545">
    <property type="entry name" value="beta-N-acetylhexosaminidase-like domain"/>
    <property type="match status" value="1"/>
</dbReference>
<dbReference type="GO" id="GO:0016020">
    <property type="term" value="C:membrane"/>
    <property type="evidence" value="ECO:0007669"/>
    <property type="project" value="TreeGrafter"/>
</dbReference>
<dbReference type="Pfam" id="PF13290">
    <property type="entry name" value="CHB_HEX_C_1"/>
    <property type="match status" value="1"/>
</dbReference>
<evidence type="ECO:0000256" key="2">
    <source>
        <dbReference type="ARBA" id="ARBA00006285"/>
    </source>
</evidence>
<dbReference type="EC" id="3.2.1.52" evidence="3"/>
<dbReference type="eggNOG" id="COG3525">
    <property type="taxonomic scope" value="Bacteria"/>
</dbReference>
<dbReference type="InterPro" id="IPR025705">
    <property type="entry name" value="Beta_hexosaminidase_sua/sub"/>
</dbReference>
<reference evidence="9 10" key="1">
    <citation type="submission" date="2012-05" db="EMBL/GenBank/DDBJ databases">
        <authorList>
            <person name="Weinstock G."/>
            <person name="Sodergren E."/>
            <person name="Lobos E.A."/>
            <person name="Fulton L."/>
            <person name="Fulton R."/>
            <person name="Courtney L."/>
            <person name="Fronick C."/>
            <person name="O'Laughlin M."/>
            <person name="Godfrey J."/>
            <person name="Wilson R.M."/>
            <person name="Miner T."/>
            <person name="Farmer C."/>
            <person name="Delehaunty K."/>
            <person name="Cordes M."/>
            <person name="Minx P."/>
            <person name="Tomlinson C."/>
            <person name="Chen J."/>
            <person name="Wollam A."/>
            <person name="Pepin K.H."/>
            <person name="Bhonagiri V."/>
            <person name="Zhang X."/>
            <person name="Suruliraj S."/>
            <person name="Warren W."/>
            <person name="Mitreva M."/>
            <person name="Mardis E.R."/>
            <person name="Wilson R.K."/>
        </authorList>
    </citation>
    <scope>NUCLEOTIDE SEQUENCE [LARGE SCALE GENOMIC DNA]</scope>
    <source>
        <strain evidence="9 10">F0037</strain>
    </source>
</reference>
<dbReference type="Proteomes" id="UP000010408">
    <property type="component" value="Unassembled WGS sequence"/>
</dbReference>
<dbReference type="GO" id="GO:0030203">
    <property type="term" value="P:glycosaminoglycan metabolic process"/>
    <property type="evidence" value="ECO:0007669"/>
    <property type="project" value="TreeGrafter"/>
</dbReference>
<proteinExistence type="inferred from homology"/>
<sequence length="787" mass="89597">MVLGENQHSQGSLLGAYSLLTLWWVIFVFIHLVSTIGLMNFLRSSWCFALLICLGVWATPSQLRASSDSLQLIPRPVSVQRGTGVYCLPSPLRLGVDTPPLLTEGLKRLSIKAAPSMRRSRGSIACSIDPKLRGREAYRLSIGEHGVRLIGGSKEGLRQGTQTLLQLLEQYGTKLPYMTITDSARFAYRGVMLDVSRHFMPSEMILRLLDEMARYKLNHFHWHLVDGGGWRFPSEKYPLLTKKAAYRMEKDWDTFWQKDRQFVDEQTPGAYGGYYTKDEIRRVISHATKLGITVIPEIELPGHSNELFFAYPELSCKGKWTFDASDVCIGKESTFRFFGDILDEVIQLFPSKYIHIGGDEAAMNHWGSCTDCQRRMKEEGLKDNHELQSYMIKRIERYLLSKGRKLLGWDEILMGGLAPEATVMSWRGEEGGITAARAGHDVIMTPGSHVYLDFYQRESEGEPRANGGFTTLEKVYSYNPEPTALTPEEHKHILGAQANLWTEYVLDARHAEYMLFPRLLALSEVVWSPQATRSYLDFLARVNYHVPRLQERGINVYPLRRIAVDMQLDSTRREVSIHLSSERQPSEIRYTTDGTEPTATSQLYLGKPIVSADSILLVARLFDGAKPLDLPSVRYRTDYHKAIGKKVTYNGHTWNEKYPAGGTQALVDGLRGTPTYLDGKWQGFTTPLDVTIDLGEVTELKHVFARFMQERMQWVYMPGDVEVLLSEDGETFRSVGKQATRTSEEEYKPVFETFSFPMKERARYIRLKAANARSAGHFIFTDEIVVW</sequence>
<evidence type="ECO:0000259" key="8">
    <source>
        <dbReference type="PROSITE" id="PS50022"/>
    </source>
</evidence>
<dbReference type="Pfam" id="PF00754">
    <property type="entry name" value="F5_F8_type_C"/>
    <property type="match status" value="1"/>
</dbReference>
<feature type="transmembrane region" description="Helical" evidence="7">
    <location>
        <begin position="12"/>
        <end position="33"/>
    </location>
</feature>
<dbReference type="Gene3D" id="2.60.120.260">
    <property type="entry name" value="Galactose-binding domain-like"/>
    <property type="match status" value="1"/>
</dbReference>
<evidence type="ECO:0000256" key="4">
    <source>
        <dbReference type="ARBA" id="ARBA00022801"/>
    </source>
</evidence>
<dbReference type="CDD" id="cd06563">
    <property type="entry name" value="GH20_chitobiase-like"/>
    <property type="match status" value="1"/>
</dbReference>
<feature type="domain" description="F5/8 type C" evidence="8">
    <location>
        <begin position="681"/>
        <end position="787"/>
    </location>
</feature>
<accession>L1NCA2</accession>
<dbReference type="STRING" id="1127696.HMPREF9134_01060"/>
<dbReference type="InterPro" id="IPR000421">
    <property type="entry name" value="FA58C"/>
</dbReference>
<dbReference type="InterPro" id="IPR008979">
    <property type="entry name" value="Galactose-bd-like_sf"/>
</dbReference>
<dbReference type="SUPFAM" id="SSF49785">
    <property type="entry name" value="Galactose-binding domain-like"/>
    <property type="match status" value="1"/>
</dbReference>
<dbReference type="PRINTS" id="PR00738">
    <property type="entry name" value="GLHYDRLASE20"/>
</dbReference>
<dbReference type="PATRIC" id="fig|1127696.3.peg.962"/>
<evidence type="ECO:0000256" key="5">
    <source>
        <dbReference type="ARBA" id="ARBA00023295"/>
    </source>
</evidence>
<keyword evidence="4 9" id="KW-0378">Hydrolase</keyword>
<dbReference type="Gene3D" id="3.30.379.10">
    <property type="entry name" value="Chitobiase/beta-hexosaminidase domain 2-like"/>
    <property type="match status" value="1"/>
</dbReference>
<dbReference type="PANTHER" id="PTHR22600:SF57">
    <property type="entry name" value="BETA-N-ACETYLHEXOSAMINIDASE"/>
    <property type="match status" value="1"/>
</dbReference>
<evidence type="ECO:0000313" key="10">
    <source>
        <dbReference type="Proteomes" id="UP000010408"/>
    </source>
</evidence>
<feature type="active site" description="Proton donor" evidence="6">
    <location>
        <position position="360"/>
    </location>
</feature>
<dbReference type="HOGENOM" id="CLU_007082_5_0_10"/>
<organism evidence="9 10">
    <name type="scientific">Porphyromonas catoniae F0037</name>
    <dbReference type="NCBI Taxonomy" id="1127696"/>
    <lineage>
        <taxon>Bacteria</taxon>
        <taxon>Pseudomonadati</taxon>
        <taxon>Bacteroidota</taxon>
        <taxon>Bacteroidia</taxon>
        <taxon>Bacteroidales</taxon>
        <taxon>Porphyromonadaceae</taxon>
        <taxon>Porphyromonas</taxon>
    </lineage>
</organism>
<dbReference type="PROSITE" id="PS50022">
    <property type="entry name" value="FA58C_3"/>
    <property type="match status" value="1"/>
</dbReference>
<keyword evidence="7" id="KW-0812">Transmembrane</keyword>
<evidence type="ECO:0000256" key="6">
    <source>
        <dbReference type="PIRSR" id="PIRSR625705-1"/>
    </source>
</evidence>
<dbReference type="PANTHER" id="PTHR22600">
    <property type="entry name" value="BETA-HEXOSAMINIDASE"/>
    <property type="match status" value="1"/>
</dbReference>
<dbReference type="Gene3D" id="3.20.20.80">
    <property type="entry name" value="Glycosidases"/>
    <property type="match status" value="1"/>
</dbReference>
<dbReference type="GO" id="GO:0004563">
    <property type="term" value="F:beta-N-acetylhexosaminidase activity"/>
    <property type="evidence" value="ECO:0007669"/>
    <property type="project" value="UniProtKB-EC"/>
</dbReference>
<dbReference type="InterPro" id="IPR059177">
    <property type="entry name" value="GH29D-like_dom"/>
</dbReference>
<keyword evidence="7" id="KW-1133">Transmembrane helix</keyword>
<evidence type="ECO:0000313" key="9">
    <source>
        <dbReference type="EMBL" id="EKY01154.1"/>
    </source>
</evidence>
<evidence type="ECO:0000256" key="1">
    <source>
        <dbReference type="ARBA" id="ARBA00001231"/>
    </source>
</evidence>
<keyword evidence="7" id="KW-0472">Membrane</keyword>
<evidence type="ECO:0000256" key="3">
    <source>
        <dbReference type="ARBA" id="ARBA00012663"/>
    </source>
</evidence>
<dbReference type="Pfam" id="PF00728">
    <property type="entry name" value="Glyco_hydro_20"/>
    <property type="match status" value="1"/>
</dbReference>
<dbReference type="SUPFAM" id="SSF51445">
    <property type="entry name" value="(Trans)glycosidases"/>
    <property type="match status" value="1"/>
</dbReference>
<dbReference type="EMBL" id="AMEQ01000029">
    <property type="protein sequence ID" value="EKY01154.1"/>
    <property type="molecule type" value="Genomic_DNA"/>
</dbReference>
<dbReference type="InterPro" id="IPR017853">
    <property type="entry name" value="GH"/>
</dbReference>
<dbReference type="InterPro" id="IPR015883">
    <property type="entry name" value="Glyco_hydro_20_cat"/>
</dbReference>
<comment type="catalytic activity">
    <reaction evidence="1">
        <text>Hydrolysis of terminal non-reducing N-acetyl-D-hexosamine residues in N-acetyl-beta-D-hexosaminides.</text>
        <dbReference type="EC" id="3.2.1.52"/>
    </reaction>
</comment>
<name>L1NCA2_9PORP</name>
<evidence type="ECO:0000256" key="7">
    <source>
        <dbReference type="SAM" id="Phobius"/>
    </source>
</evidence>
<dbReference type="InterPro" id="IPR029018">
    <property type="entry name" value="Hex-like_dom2"/>
</dbReference>
<comment type="similarity">
    <text evidence="2">Belongs to the glycosyl hydrolase 20 family.</text>
</comment>
<comment type="caution">
    <text evidence="9">The sequence shown here is derived from an EMBL/GenBank/DDBJ whole genome shotgun (WGS) entry which is preliminary data.</text>
</comment>
<dbReference type="Pfam" id="PF02838">
    <property type="entry name" value="Glyco_hydro_20b"/>
    <property type="match status" value="1"/>
</dbReference>
<dbReference type="GO" id="GO:0005975">
    <property type="term" value="P:carbohydrate metabolic process"/>
    <property type="evidence" value="ECO:0007669"/>
    <property type="project" value="InterPro"/>
</dbReference>
<dbReference type="InterPro" id="IPR015882">
    <property type="entry name" value="HEX_bac_N"/>
</dbReference>
<keyword evidence="5" id="KW-0326">Glycosidase</keyword>
<protein>
    <recommendedName>
        <fullName evidence="3">beta-N-acetylhexosaminidase</fullName>
        <ecNumber evidence="3">3.2.1.52</ecNumber>
    </recommendedName>
</protein>